<dbReference type="Pfam" id="PF04675">
    <property type="entry name" value="DNA_ligase_A_N"/>
    <property type="match status" value="1"/>
</dbReference>
<dbReference type="PROSITE" id="PS00697">
    <property type="entry name" value="DNA_LIGASE_A1"/>
    <property type="match status" value="1"/>
</dbReference>
<organism evidence="16 17">
    <name type="scientific">Erysiphe pulchra</name>
    <dbReference type="NCBI Taxonomy" id="225359"/>
    <lineage>
        <taxon>Eukaryota</taxon>
        <taxon>Fungi</taxon>
        <taxon>Dikarya</taxon>
        <taxon>Ascomycota</taxon>
        <taxon>Pezizomycotina</taxon>
        <taxon>Leotiomycetes</taxon>
        <taxon>Erysiphales</taxon>
        <taxon>Erysiphaceae</taxon>
        <taxon>Erysiphe</taxon>
    </lineage>
</organism>
<evidence type="ECO:0000256" key="4">
    <source>
        <dbReference type="ARBA" id="ARBA00022705"/>
    </source>
</evidence>
<dbReference type="InterPro" id="IPR016059">
    <property type="entry name" value="DNA_ligase_ATP-dep_CS"/>
</dbReference>
<dbReference type="GO" id="GO:0006281">
    <property type="term" value="P:DNA repair"/>
    <property type="evidence" value="ECO:0007669"/>
    <property type="project" value="UniProtKB-KW"/>
</dbReference>
<dbReference type="SUPFAM" id="SSF117018">
    <property type="entry name" value="ATP-dependent DNA ligase DNA-binding domain"/>
    <property type="match status" value="1"/>
</dbReference>
<dbReference type="GO" id="GO:0071897">
    <property type="term" value="P:DNA biosynthetic process"/>
    <property type="evidence" value="ECO:0007669"/>
    <property type="project" value="InterPro"/>
</dbReference>
<dbReference type="Gene3D" id="1.10.3260.10">
    <property type="entry name" value="DNA ligase, ATP-dependent, N-terminal domain"/>
    <property type="match status" value="1"/>
</dbReference>
<keyword evidence="6 12" id="KW-0227">DNA damage</keyword>
<evidence type="ECO:0000256" key="5">
    <source>
        <dbReference type="ARBA" id="ARBA00022741"/>
    </source>
</evidence>
<dbReference type="NCBIfam" id="TIGR00574">
    <property type="entry name" value="dnl1"/>
    <property type="match status" value="1"/>
</dbReference>
<dbReference type="FunFam" id="2.40.50.140:FF:000062">
    <property type="entry name" value="DNA ligase"/>
    <property type="match status" value="1"/>
</dbReference>
<dbReference type="GO" id="GO:0006310">
    <property type="term" value="P:DNA recombination"/>
    <property type="evidence" value="ECO:0007669"/>
    <property type="project" value="UniProtKB-KW"/>
</dbReference>
<dbReference type="InterPro" id="IPR050191">
    <property type="entry name" value="ATP-dep_DNA_ligase"/>
</dbReference>
<dbReference type="Gene3D" id="3.30.1490.70">
    <property type="match status" value="1"/>
</dbReference>
<keyword evidence="5 12" id="KW-0547">Nucleotide-binding</keyword>
<keyword evidence="9 12" id="KW-0234">DNA repair</keyword>
<dbReference type="InterPro" id="IPR012309">
    <property type="entry name" value="DNA_ligase_ATP-dep_C"/>
</dbReference>
<feature type="compositionally biased region" description="Acidic residues" evidence="14">
    <location>
        <begin position="118"/>
        <end position="128"/>
    </location>
</feature>
<dbReference type="Gene3D" id="2.40.50.140">
    <property type="entry name" value="Nucleic acid-binding proteins"/>
    <property type="match status" value="1"/>
</dbReference>
<evidence type="ECO:0000256" key="14">
    <source>
        <dbReference type="SAM" id="MobiDB-lite"/>
    </source>
</evidence>
<protein>
    <recommendedName>
        <fullName evidence="12">DNA ligase</fullName>
        <ecNumber evidence="12">6.5.1.1</ecNumber>
    </recommendedName>
</protein>
<keyword evidence="10" id="KW-0131">Cell cycle</keyword>
<evidence type="ECO:0000256" key="3">
    <source>
        <dbReference type="ARBA" id="ARBA00022618"/>
    </source>
</evidence>
<evidence type="ECO:0000313" key="17">
    <source>
        <dbReference type="Proteomes" id="UP000237438"/>
    </source>
</evidence>
<comment type="caution">
    <text evidence="16">The sequence shown here is derived from an EMBL/GenBank/DDBJ whole genome shotgun (WGS) entry which is preliminary data.</text>
</comment>
<dbReference type="Pfam" id="PF04679">
    <property type="entry name" value="DNA_ligase_A_C"/>
    <property type="match status" value="1"/>
</dbReference>
<evidence type="ECO:0000256" key="6">
    <source>
        <dbReference type="ARBA" id="ARBA00022763"/>
    </source>
</evidence>
<dbReference type="PANTHER" id="PTHR45674">
    <property type="entry name" value="DNA LIGASE 1/3 FAMILY MEMBER"/>
    <property type="match status" value="1"/>
</dbReference>
<evidence type="ECO:0000256" key="13">
    <source>
        <dbReference type="RuleBase" id="RU004196"/>
    </source>
</evidence>
<dbReference type="InterPro" id="IPR012308">
    <property type="entry name" value="DNA_ligase_ATP-dep_N"/>
</dbReference>
<dbReference type="CDD" id="cd07969">
    <property type="entry name" value="OBF_DNA_ligase_I"/>
    <property type="match status" value="1"/>
</dbReference>
<comment type="catalytic activity">
    <reaction evidence="11 12">
        <text>ATP + (deoxyribonucleotide)n-3'-hydroxyl + 5'-phospho-(deoxyribonucleotide)m = (deoxyribonucleotide)n+m + AMP + diphosphate.</text>
        <dbReference type="EC" id="6.5.1.1"/>
    </reaction>
</comment>
<dbReference type="GO" id="GO:0005524">
    <property type="term" value="F:ATP binding"/>
    <property type="evidence" value="ECO:0007669"/>
    <property type="project" value="UniProtKB-KW"/>
</dbReference>
<dbReference type="SUPFAM" id="SSF56091">
    <property type="entry name" value="DNA ligase/mRNA capping enzyme, catalytic domain"/>
    <property type="match status" value="1"/>
</dbReference>
<dbReference type="GO" id="GO:0003910">
    <property type="term" value="F:DNA ligase (ATP) activity"/>
    <property type="evidence" value="ECO:0007669"/>
    <property type="project" value="UniProtKB-EC"/>
</dbReference>
<dbReference type="Proteomes" id="UP000237438">
    <property type="component" value="Unassembled WGS sequence"/>
</dbReference>
<dbReference type="AlphaFoldDB" id="A0A2S4Q0E9"/>
<dbReference type="Gene3D" id="3.30.470.30">
    <property type="entry name" value="DNA ligase/mRNA capping enzyme"/>
    <property type="match status" value="1"/>
</dbReference>
<feature type="compositionally biased region" description="Basic and acidic residues" evidence="14">
    <location>
        <begin position="139"/>
        <end position="163"/>
    </location>
</feature>
<evidence type="ECO:0000256" key="10">
    <source>
        <dbReference type="ARBA" id="ARBA00023306"/>
    </source>
</evidence>
<dbReference type="OrthoDB" id="206088at2759"/>
<feature type="compositionally biased region" description="Basic and acidic residues" evidence="14">
    <location>
        <begin position="182"/>
        <end position="201"/>
    </location>
</feature>
<dbReference type="FunFam" id="3.30.470.30:FF:000016">
    <property type="entry name" value="DNA ligase"/>
    <property type="match status" value="1"/>
</dbReference>
<feature type="region of interest" description="Disordered" evidence="14">
    <location>
        <begin position="61"/>
        <end position="239"/>
    </location>
</feature>
<dbReference type="EMBL" id="PEDP01000074">
    <property type="protein sequence ID" value="POS87763.1"/>
    <property type="molecule type" value="Genomic_DNA"/>
</dbReference>
<evidence type="ECO:0000256" key="12">
    <source>
        <dbReference type="RuleBase" id="RU000617"/>
    </source>
</evidence>
<keyword evidence="2 12" id="KW-0436">Ligase</keyword>
<dbReference type="GO" id="GO:0005634">
    <property type="term" value="C:nucleus"/>
    <property type="evidence" value="ECO:0007669"/>
    <property type="project" value="TreeGrafter"/>
</dbReference>
<dbReference type="Pfam" id="PF01068">
    <property type="entry name" value="DNA_ligase_A_M"/>
    <property type="match status" value="2"/>
</dbReference>
<proteinExistence type="inferred from homology"/>
<dbReference type="InterPro" id="IPR000977">
    <property type="entry name" value="DNA_ligase_ATP-dep"/>
</dbReference>
<evidence type="ECO:0000259" key="15">
    <source>
        <dbReference type="PROSITE" id="PS50160"/>
    </source>
</evidence>
<keyword evidence="3" id="KW-0132">Cell division</keyword>
<dbReference type="GO" id="GO:0003677">
    <property type="term" value="F:DNA binding"/>
    <property type="evidence" value="ECO:0007669"/>
    <property type="project" value="InterPro"/>
</dbReference>
<evidence type="ECO:0000256" key="9">
    <source>
        <dbReference type="ARBA" id="ARBA00023204"/>
    </source>
</evidence>
<accession>A0A2S4Q0E9</accession>
<evidence type="ECO:0000256" key="11">
    <source>
        <dbReference type="ARBA" id="ARBA00034003"/>
    </source>
</evidence>
<sequence length="927" mass="103407">MPATQATLGYVKNPQTSLAYDFFPEISCLSRINISSKFFGKPKGVQIPAKQSKLTFLAQTHASKNESGKIQGSSLAVSSKSKEEMNEKTKNEIAGNKKRARSGSRSRSPIREPKVESEIDEKDVEDEAPITKRRRLKRRENYPREEMSSESGSDVKIETEIKTSKKRKKASSIPDQLSVEIMKPKSEKKVKKDNLKEEDNTHVSTSSELGSKSPVTSTLEINQETDTDGNNGEDSKRDISKKTCEKIKKTLQQKAQDPYPDWKPGEPVPYAALCTTFSLIEMTSKRLAIASYCSLFLRQVLRLTPNDLLPTILLMVNKLAADYSGIELGIGESLIMKAIGESTGRSLAVIKENQKEIGDLGLVAVKSRARQPTMFAPKPLTIRGVHKALIEIATVSGQGAQTRKVDLIKKILSSADAKTSGAKVDITENKGGASEAKFIVRFLEGKLRLGLAEKTVLISLAQAAVHHEFERKTPGKVPTPEQISMGESIIKTVYSEIPSYDIIISAMLKYGIFNLRENCKLQPGIPLKPMLAKPTKAITEVLDRFENQKFTCEYKYDGERAQIHYVAKDSPIQYAGPTSIASKTKTGGFAAIFSRNSEDLSKKYPDILAKLNTWVKPETKSFVLDCESVAWDIVEKKVLPFQQLMTRKKKDVKIEDVKVKVCVFAFDLLYLNGEAVVEKSLRDRRELLHSAFIPIQGEFAFATGMDGQELDEIQAFLEDSVKASCEGLMVKMLDGAESSYEPSKRSRNWLKIKKDYLSGIGDSLDLVVLGAYYGKGKRTSVYGAFLLACYNPTTDGYETICNIGTGFSEALLEELYNLLSDIVIDKPKPYYFHASSGSHQPDVWFEPKYVWEVKTADLTLSPRYKAGFREGVDKDKGISLRFPRFIKIRDDKKPEMATSSKQVAEMYRSQESLTKSQGPAVDDDFEY</sequence>
<keyword evidence="8 12" id="KW-0233">DNA recombination</keyword>
<gene>
    <name evidence="16" type="ORF">EPUL_001071</name>
</gene>
<reference evidence="16 17" key="1">
    <citation type="submission" date="2017-10" db="EMBL/GenBank/DDBJ databases">
        <title>Development of genomic resources for the powdery mildew, Erysiphe pulchra.</title>
        <authorList>
            <person name="Wadl P.A."/>
            <person name="Mack B.M."/>
            <person name="Moore G."/>
            <person name="Beltz S.B."/>
        </authorList>
    </citation>
    <scope>NUCLEOTIDE SEQUENCE [LARGE SCALE GENOMIC DNA]</scope>
    <source>
        <strain evidence="16">Cflorida</strain>
    </source>
</reference>
<dbReference type="GO" id="GO:0005739">
    <property type="term" value="C:mitochondrion"/>
    <property type="evidence" value="ECO:0007669"/>
    <property type="project" value="TreeGrafter"/>
</dbReference>
<feature type="compositionally biased region" description="Basic and acidic residues" evidence="14">
    <location>
        <begin position="80"/>
        <end position="91"/>
    </location>
</feature>
<evidence type="ECO:0000313" key="16">
    <source>
        <dbReference type="EMBL" id="POS87763.1"/>
    </source>
</evidence>
<feature type="domain" description="ATP-dependent DNA ligase family profile" evidence="15">
    <location>
        <begin position="654"/>
        <end position="791"/>
    </location>
</feature>
<keyword evidence="17" id="KW-1185">Reference proteome</keyword>
<dbReference type="InterPro" id="IPR012310">
    <property type="entry name" value="DNA_ligase_ATP-dep_cent"/>
</dbReference>
<evidence type="ECO:0000256" key="7">
    <source>
        <dbReference type="ARBA" id="ARBA00022840"/>
    </source>
</evidence>
<evidence type="ECO:0000256" key="1">
    <source>
        <dbReference type="ARBA" id="ARBA00007572"/>
    </source>
</evidence>
<dbReference type="PROSITE" id="PS00333">
    <property type="entry name" value="DNA_LIGASE_A2"/>
    <property type="match status" value="1"/>
</dbReference>
<dbReference type="InterPro" id="IPR012340">
    <property type="entry name" value="NA-bd_OB-fold"/>
</dbReference>
<evidence type="ECO:0000256" key="2">
    <source>
        <dbReference type="ARBA" id="ARBA00022598"/>
    </source>
</evidence>
<feature type="compositionally biased region" description="Polar residues" evidence="14">
    <location>
        <begin position="202"/>
        <end position="232"/>
    </location>
</feature>
<evidence type="ECO:0000256" key="8">
    <source>
        <dbReference type="ARBA" id="ARBA00023172"/>
    </source>
</evidence>
<feature type="region of interest" description="Disordered" evidence="14">
    <location>
        <begin position="893"/>
        <end position="927"/>
    </location>
</feature>
<name>A0A2S4Q0E9_9PEZI</name>
<dbReference type="EC" id="6.5.1.1" evidence="12"/>
<keyword evidence="4" id="KW-0235">DNA replication</keyword>
<dbReference type="GO" id="GO:1903461">
    <property type="term" value="P:Okazaki fragment processing involved in mitotic DNA replication"/>
    <property type="evidence" value="ECO:0007669"/>
    <property type="project" value="TreeGrafter"/>
</dbReference>
<dbReference type="PROSITE" id="PS50160">
    <property type="entry name" value="DNA_LIGASE_A3"/>
    <property type="match status" value="1"/>
</dbReference>
<dbReference type="PANTHER" id="PTHR45674:SF4">
    <property type="entry name" value="DNA LIGASE 1"/>
    <property type="match status" value="1"/>
</dbReference>
<dbReference type="GO" id="GO:0051301">
    <property type="term" value="P:cell division"/>
    <property type="evidence" value="ECO:0007669"/>
    <property type="project" value="UniProtKB-KW"/>
</dbReference>
<dbReference type="FunFam" id="1.10.3260.10:FF:000004">
    <property type="entry name" value="DNA ligase"/>
    <property type="match status" value="1"/>
</dbReference>
<dbReference type="CDD" id="cd07900">
    <property type="entry name" value="Adenylation_DNA_ligase_I_Euk"/>
    <property type="match status" value="1"/>
</dbReference>
<dbReference type="SUPFAM" id="SSF50249">
    <property type="entry name" value="Nucleic acid-binding proteins"/>
    <property type="match status" value="1"/>
</dbReference>
<dbReference type="STRING" id="225359.A0A2S4Q0E9"/>
<keyword evidence="7 12" id="KW-0067">ATP-binding</keyword>
<comment type="similarity">
    <text evidence="1 13">Belongs to the ATP-dependent DNA ligase family.</text>
</comment>
<dbReference type="InterPro" id="IPR036599">
    <property type="entry name" value="DNA_ligase_N_sf"/>
</dbReference>
<feature type="compositionally biased region" description="Polar residues" evidence="14">
    <location>
        <begin position="68"/>
        <end position="79"/>
    </location>
</feature>